<reference evidence="1 2" key="1">
    <citation type="submission" date="2020-07" db="EMBL/GenBank/DDBJ databases">
        <title>Genomic Encyclopedia of Type Strains, Phase IV (KMG-V): Genome sequencing to study the core and pangenomes of soil and plant-associated prokaryotes.</title>
        <authorList>
            <person name="Whitman W."/>
        </authorList>
    </citation>
    <scope>NUCLEOTIDE SEQUENCE [LARGE SCALE GENOMIC DNA]</scope>
    <source>
        <strain evidence="1 2">AN3</strain>
    </source>
</reference>
<name>A0A839EZH6_9HYPH</name>
<dbReference type="EMBL" id="JACGXN010000016">
    <property type="protein sequence ID" value="MBA8881777.1"/>
    <property type="molecule type" value="Genomic_DNA"/>
</dbReference>
<dbReference type="RefSeq" id="WP_182552321.1">
    <property type="nucleotide sequence ID" value="NZ_JACGXN010000016.1"/>
</dbReference>
<accession>A0A839EZH6</accession>
<proteinExistence type="predicted"/>
<evidence type="ECO:0000313" key="2">
    <source>
        <dbReference type="Proteomes" id="UP000549052"/>
    </source>
</evidence>
<sequence>MAKSNVTAKERVQHSVQKVAEALETLTKAFESTDETLKSDAASKTFAFVSSMVSESHQRAALSFNVSKARSGQFDLDDETLVAPAVAPVIRPIGIAPAQTPNVITLPYSVPPHIVLGEDGKPEGRLAGSKVEKVSAALRKVDPDADFLED</sequence>
<comment type="caution">
    <text evidence="1">The sequence shown here is derived from an EMBL/GenBank/DDBJ whole genome shotgun (WGS) entry which is preliminary data.</text>
</comment>
<gene>
    <name evidence="1" type="ORF">FHW16_005522</name>
</gene>
<evidence type="ECO:0000313" key="1">
    <source>
        <dbReference type="EMBL" id="MBA8881777.1"/>
    </source>
</evidence>
<organism evidence="1 2">
    <name type="scientific">Phyllobacterium myrsinacearum</name>
    <dbReference type="NCBI Taxonomy" id="28101"/>
    <lineage>
        <taxon>Bacteria</taxon>
        <taxon>Pseudomonadati</taxon>
        <taxon>Pseudomonadota</taxon>
        <taxon>Alphaproteobacteria</taxon>
        <taxon>Hyphomicrobiales</taxon>
        <taxon>Phyllobacteriaceae</taxon>
        <taxon>Phyllobacterium</taxon>
    </lineage>
</organism>
<dbReference type="AlphaFoldDB" id="A0A839EZH6"/>
<protein>
    <submittedName>
        <fullName evidence="1">Uncharacterized protein</fullName>
    </submittedName>
</protein>
<keyword evidence="2" id="KW-1185">Reference proteome</keyword>
<dbReference type="Proteomes" id="UP000549052">
    <property type="component" value="Unassembled WGS sequence"/>
</dbReference>